<reference evidence="1" key="1">
    <citation type="submission" date="2022-07" db="EMBL/GenBank/DDBJ databases">
        <title>Phylogenomic reconstructions and comparative analyses of Kickxellomycotina fungi.</title>
        <authorList>
            <person name="Reynolds N.K."/>
            <person name="Stajich J.E."/>
            <person name="Barry K."/>
            <person name="Grigoriev I.V."/>
            <person name="Crous P."/>
            <person name="Smith M.E."/>
        </authorList>
    </citation>
    <scope>NUCLEOTIDE SEQUENCE</scope>
    <source>
        <strain evidence="1">RSA 861</strain>
    </source>
</reference>
<sequence length="170" mass="19166">MSLPRSLLPLLSRAPRRLYSTAHSIGGKAAAAAAAQNSASPAPYAGEPYVNGIYVTYPPEEDRYVPPSQKHYEYTHEGFTSKWWLVGLGGVALISLIPTFDRYMTNDGELPHPFSEFIESITWKEEDSYAILEEMLKAEKERVALRLQNSEDRVLYLAGYREPTSVRRDP</sequence>
<dbReference type="OrthoDB" id="5589343at2759"/>
<evidence type="ECO:0000313" key="1">
    <source>
        <dbReference type="EMBL" id="KAJ1922905.1"/>
    </source>
</evidence>
<dbReference type="EMBL" id="JANBPT010000366">
    <property type="protein sequence ID" value="KAJ1922905.1"/>
    <property type="molecule type" value="Genomic_DNA"/>
</dbReference>
<name>A0A9W8A5F5_9FUNG</name>
<dbReference type="AlphaFoldDB" id="A0A9W8A5F5"/>
<gene>
    <name evidence="1" type="ORF">IWQ60_006206</name>
</gene>
<protein>
    <submittedName>
        <fullName evidence="1">Uncharacterized protein</fullName>
    </submittedName>
</protein>
<comment type="caution">
    <text evidence="1">The sequence shown here is derived from an EMBL/GenBank/DDBJ whole genome shotgun (WGS) entry which is preliminary data.</text>
</comment>
<proteinExistence type="predicted"/>
<keyword evidence="2" id="KW-1185">Reference proteome</keyword>
<dbReference type="Proteomes" id="UP001150569">
    <property type="component" value="Unassembled WGS sequence"/>
</dbReference>
<evidence type="ECO:0000313" key="2">
    <source>
        <dbReference type="Proteomes" id="UP001150569"/>
    </source>
</evidence>
<accession>A0A9W8A5F5</accession>
<organism evidence="1 2">
    <name type="scientific">Tieghemiomyces parasiticus</name>
    <dbReference type="NCBI Taxonomy" id="78921"/>
    <lineage>
        <taxon>Eukaryota</taxon>
        <taxon>Fungi</taxon>
        <taxon>Fungi incertae sedis</taxon>
        <taxon>Zoopagomycota</taxon>
        <taxon>Kickxellomycotina</taxon>
        <taxon>Dimargaritomycetes</taxon>
        <taxon>Dimargaritales</taxon>
        <taxon>Dimargaritaceae</taxon>
        <taxon>Tieghemiomyces</taxon>
    </lineage>
</organism>